<sequence length="183" mass="20417">MCSNFKTYNSFSCYRFDLKGYGGGDCESGITAKGKRGNHSLSLLPQPFNKLPTIRSRKITAVLQRERGAALILGCDCNAHHTFLGSTNTNPRVEKLLQFMFCNDLVLENRESSTTFITRTRKEVLNVILYKGLKNINIVRWHISQEASLLGHCPIRFYIEAIGEINVTTGSLNLPTGGDTECP</sequence>
<dbReference type="EMBL" id="GECU01000951">
    <property type="protein sequence ID" value="JAT06756.1"/>
    <property type="molecule type" value="Transcribed_RNA"/>
</dbReference>
<evidence type="ECO:0000313" key="2">
    <source>
        <dbReference type="EMBL" id="JAT06756.1"/>
    </source>
</evidence>
<gene>
    <name evidence="2" type="ORF">g.39942</name>
</gene>
<accession>A0A1B6K5N1</accession>
<organism evidence="2">
    <name type="scientific">Homalodisca liturata</name>
    <dbReference type="NCBI Taxonomy" id="320908"/>
    <lineage>
        <taxon>Eukaryota</taxon>
        <taxon>Metazoa</taxon>
        <taxon>Ecdysozoa</taxon>
        <taxon>Arthropoda</taxon>
        <taxon>Hexapoda</taxon>
        <taxon>Insecta</taxon>
        <taxon>Pterygota</taxon>
        <taxon>Neoptera</taxon>
        <taxon>Paraneoptera</taxon>
        <taxon>Hemiptera</taxon>
        <taxon>Auchenorrhyncha</taxon>
        <taxon>Membracoidea</taxon>
        <taxon>Cicadellidae</taxon>
        <taxon>Cicadellinae</taxon>
        <taxon>Proconiini</taxon>
        <taxon>Homalodisca</taxon>
    </lineage>
</organism>
<dbReference type="AlphaFoldDB" id="A0A1B6K5N1"/>
<proteinExistence type="predicted"/>
<name>A0A1B6K5N1_9HEMI</name>
<dbReference type="InterPro" id="IPR005135">
    <property type="entry name" value="Endo/exonuclease/phosphatase"/>
</dbReference>
<dbReference type="InterPro" id="IPR036691">
    <property type="entry name" value="Endo/exonu/phosph_ase_sf"/>
</dbReference>
<dbReference type="GO" id="GO:0003824">
    <property type="term" value="F:catalytic activity"/>
    <property type="evidence" value="ECO:0007669"/>
    <property type="project" value="InterPro"/>
</dbReference>
<protein>
    <recommendedName>
        <fullName evidence="1">Endonuclease/exonuclease/phosphatase domain-containing protein</fullName>
    </recommendedName>
</protein>
<feature type="domain" description="Endonuclease/exonuclease/phosphatase" evidence="1">
    <location>
        <begin position="56"/>
        <end position="155"/>
    </location>
</feature>
<evidence type="ECO:0000259" key="1">
    <source>
        <dbReference type="Pfam" id="PF14529"/>
    </source>
</evidence>
<dbReference type="SUPFAM" id="SSF56219">
    <property type="entry name" value="DNase I-like"/>
    <property type="match status" value="1"/>
</dbReference>
<dbReference type="Gene3D" id="3.60.10.10">
    <property type="entry name" value="Endonuclease/exonuclease/phosphatase"/>
    <property type="match status" value="1"/>
</dbReference>
<dbReference type="Pfam" id="PF14529">
    <property type="entry name" value="Exo_endo_phos_2"/>
    <property type="match status" value="1"/>
</dbReference>
<reference evidence="2" key="1">
    <citation type="submission" date="2015-11" db="EMBL/GenBank/DDBJ databases">
        <title>De novo transcriptome assembly of four potential Pierce s Disease insect vectors from Arizona vineyards.</title>
        <authorList>
            <person name="Tassone E.E."/>
        </authorList>
    </citation>
    <scope>NUCLEOTIDE SEQUENCE</scope>
</reference>